<evidence type="ECO:0000313" key="2">
    <source>
        <dbReference type="EMBL" id="MPC18904.1"/>
    </source>
</evidence>
<gene>
    <name evidence="2" type="ORF">E2C01_011802</name>
</gene>
<organism evidence="2 3">
    <name type="scientific">Portunus trituberculatus</name>
    <name type="common">Swimming crab</name>
    <name type="synonym">Neptunus trituberculatus</name>
    <dbReference type="NCBI Taxonomy" id="210409"/>
    <lineage>
        <taxon>Eukaryota</taxon>
        <taxon>Metazoa</taxon>
        <taxon>Ecdysozoa</taxon>
        <taxon>Arthropoda</taxon>
        <taxon>Crustacea</taxon>
        <taxon>Multicrustacea</taxon>
        <taxon>Malacostraca</taxon>
        <taxon>Eumalacostraca</taxon>
        <taxon>Eucarida</taxon>
        <taxon>Decapoda</taxon>
        <taxon>Pleocyemata</taxon>
        <taxon>Brachyura</taxon>
        <taxon>Eubrachyura</taxon>
        <taxon>Portunoidea</taxon>
        <taxon>Portunidae</taxon>
        <taxon>Portuninae</taxon>
        <taxon>Portunus</taxon>
    </lineage>
</organism>
<proteinExistence type="predicted"/>
<feature type="compositionally biased region" description="Polar residues" evidence="1">
    <location>
        <begin position="39"/>
        <end position="49"/>
    </location>
</feature>
<dbReference type="EMBL" id="VSRR010000720">
    <property type="protein sequence ID" value="MPC18904.1"/>
    <property type="molecule type" value="Genomic_DNA"/>
</dbReference>
<feature type="region of interest" description="Disordered" evidence="1">
    <location>
        <begin position="1"/>
        <end position="111"/>
    </location>
</feature>
<dbReference type="AlphaFoldDB" id="A0A5B7DC41"/>
<evidence type="ECO:0000313" key="3">
    <source>
        <dbReference type="Proteomes" id="UP000324222"/>
    </source>
</evidence>
<name>A0A5B7DC41_PORTR</name>
<accession>A0A5B7DC41</accession>
<protein>
    <submittedName>
        <fullName evidence="2">Uncharacterized protein</fullName>
    </submittedName>
</protein>
<sequence>MHLLPQPHPFTTTTSTSTSTTSSTTTTTTTSTSTSTTSQAAPTHPSTHLPNPLPPVSVTSHCITASQPTGGLPNLCAGIPLTTKLSTHSDTRERNTGRHKEREEEKKGAMVVSRTTLNSEPIPGTTNMI</sequence>
<reference evidence="2 3" key="1">
    <citation type="submission" date="2019-05" db="EMBL/GenBank/DDBJ databases">
        <title>Another draft genome of Portunus trituberculatus and its Hox gene families provides insights of decapod evolution.</title>
        <authorList>
            <person name="Jeong J.-H."/>
            <person name="Song I."/>
            <person name="Kim S."/>
            <person name="Choi T."/>
            <person name="Kim D."/>
            <person name="Ryu S."/>
            <person name="Kim W."/>
        </authorList>
    </citation>
    <scope>NUCLEOTIDE SEQUENCE [LARGE SCALE GENOMIC DNA]</scope>
    <source>
        <tissue evidence="2">Muscle</tissue>
    </source>
</reference>
<comment type="caution">
    <text evidence="2">The sequence shown here is derived from an EMBL/GenBank/DDBJ whole genome shotgun (WGS) entry which is preliminary data.</text>
</comment>
<feature type="compositionally biased region" description="Low complexity" evidence="1">
    <location>
        <begin position="11"/>
        <end position="38"/>
    </location>
</feature>
<dbReference type="Proteomes" id="UP000324222">
    <property type="component" value="Unassembled WGS sequence"/>
</dbReference>
<feature type="compositionally biased region" description="Polar residues" evidence="1">
    <location>
        <begin position="57"/>
        <end position="69"/>
    </location>
</feature>
<feature type="compositionally biased region" description="Basic and acidic residues" evidence="1">
    <location>
        <begin position="87"/>
        <end position="108"/>
    </location>
</feature>
<evidence type="ECO:0000256" key="1">
    <source>
        <dbReference type="SAM" id="MobiDB-lite"/>
    </source>
</evidence>
<keyword evidence="3" id="KW-1185">Reference proteome</keyword>